<comment type="caution">
    <text evidence="6">The sequence shown here is derived from an EMBL/GenBank/DDBJ whole genome shotgun (WGS) entry which is preliminary data.</text>
</comment>
<comment type="similarity">
    <text evidence="1">Belongs to the LysR transcriptional regulatory family.</text>
</comment>
<keyword evidence="4" id="KW-0804">Transcription</keyword>
<evidence type="ECO:0000256" key="2">
    <source>
        <dbReference type="ARBA" id="ARBA00023015"/>
    </source>
</evidence>
<dbReference type="Pfam" id="PF00126">
    <property type="entry name" value="HTH_1"/>
    <property type="match status" value="1"/>
</dbReference>
<evidence type="ECO:0000256" key="1">
    <source>
        <dbReference type="ARBA" id="ARBA00009437"/>
    </source>
</evidence>
<reference evidence="6 7" key="1">
    <citation type="submission" date="2019-06" db="EMBL/GenBank/DDBJ databases">
        <title>Sequencing the genomes of 1000 actinobacteria strains.</title>
        <authorList>
            <person name="Klenk H.-P."/>
        </authorList>
    </citation>
    <scope>NUCLEOTIDE SEQUENCE [LARGE SCALE GENOMIC DNA]</scope>
    <source>
        <strain evidence="6 7">DSM 45301</strain>
    </source>
</reference>
<dbReference type="EMBL" id="VFPA01000001">
    <property type="protein sequence ID" value="TQM15285.1"/>
    <property type="molecule type" value="Genomic_DNA"/>
</dbReference>
<dbReference type="Pfam" id="PF03466">
    <property type="entry name" value="LysR_substrate"/>
    <property type="match status" value="1"/>
</dbReference>
<proteinExistence type="inferred from homology"/>
<organism evidence="6 7">
    <name type="scientific">Pseudonocardia kunmingensis</name>
    <dbReference type="NCBI Taxonomy" id="630975"/>
    <lineage>
        <taxon>Bacteria</taxon>
        <taxon>Bacillati</taxon>
        <taxon>Actinomycetota</taxon>
        <taxon>Actinomycetes</taxon>
        <taxon>Pseudonocardiales</taxon>
        <taxon>Pseudonocardiaceae</taxon>
        <taxon>Pseudonocardia</taxon>
    </lineage>
</organism>
<evidence type="ECO:0000256" key="3">
    <source>
        <dbReference type="ARBA" id="ARBA00023125"/>
    </source>
</evidence>
<feature type="domain" description="HTH lysR-type" evidence="5">
    <location>
        <begin position="24"/>
        <end position="81"/>
    </location>
</feature>
<dbReference type="PRINTS" id="PR00039">
    <property type="entry name" value="HTHLYSR"/>
</dbReference>
<name>A0A543E118_9PSEU</name>
<keyword evidence="7" id="KW-1185">Reference proteome</keyword>
<keyword evidence="3 6" id="KW-0238">DNA-binding</keyword>
<evidence type="ECO:0000259" key="5">
    <source>
        <dbReference type="PROSITE" id="PS50931"/>
    </source>
</evidence>
<dbReference type="PANTHER" id="PTHR30346">
    <property type="entry name" value="TRANSCRIPTIONAL DUAL REGULATOR HCAR-RELATED"/>
    <property type="match status" value="1"/>
</dbReference>
<dbReference type="GO" id="GO:0032993">
    <property type="term" value="C:protein-DNA complex"/>
    <property type="evidence" value="ECO:0007669"/>
    <property type="project" value="TreeGrafter"/>
</dbReference>
<dbReference type="PANTHER" id="PTHR30346:SF29">
    <property type="entry name" value="LYSR SUBSTRATE-BINDING"/>
    <property type="match status" value="1"/>
</dbReference>
<dbReference type="InterPro" id="IPR036388">
    <property type="entry name" value="WH-like_DNA-bd_sf"/>
</dbReference>
<evidence type="ECO:0000313" key="6">
    <source>
        <dbReference type="EMBL" id="TQM15285.1"/>
    </source>
</evidence>
<dbReference type="Gene3D" id="1.10.10.10">
    <property type="entry name" value="Winged helix-like DNA-binding domain superfamily/Winged helix DNA-binding domain"/>
    <property type="match status" value="1"/>
</dbReference>
<keyword evidence="2" id="KW-0805">Transcription regulation</keyword>
<dbReference type="InterPro" id="IPR005119">
    <property type="entry name" value="LysR_subst-bd"/>
</dbReference>
<dbReference type="SUPFAM" id="SSF53850">
    <property type="entry name" value="Periplasmic binding protein-like II"/>
    <property type="match status" value="1"/>
</dbReference>
<sequence>MCDKRQFDTLAMSRTHTIGDVAEMTLVGLRVVHEVARLGSFSAAAVSLGYTQSAVSRQVGAMEAAAGTALFERLARGVRPTAAGEVVARRAGRVLGEVDGALEEVSGVRDRLAGRLVVSCFPAAAAVLLPRAIALLGQRHPELRAELQEAASPVQLRRLRAGRIEVALVATVEMVPERDLAGLRHEAVAIPRGPGIAVSTGHRLADREAVTVADLAGETWIVGTGPAGEPQFGPWPGLDRPRIGHAVRSWPTRLGLVAAGMGITRLPGLAADSVPRGVRWLPVDDPVTRSHGSLEVVTAEQPSAAARAMVQAVRAEASRMVP</sequence>
<gene>
    <name evidence="6" type="ORF">FB558_2068</name>
</gene>
<evidence type="ECO:0000256" key="4">
    <source>
        <dbReference type="ARBA" id="ARBA00023163"/>
    </source>
</evidence>
<dbReference type="SUPFAM" id="SSF46785">
    <property type="entry name" value="Winged helix' DNA-binding domain"/>
    <property type="match status" value="1"/>
</dbReference>
<dbReference type="AlphaFoldDB" id="A0A543E118"/>
<dbReference type="GO" id="GO:0003700">
    <property type="term" value="F:DNA-binding transcription factor activity"/>
    <property type="evidence" value="ECO:0007669"/>
    <property type="project" value="InterPro"/>
</dbReference>
<dbReference type="PROSITE" id="PS50931">
    <property type="entry name" value="HTH_LYSR"/>
    <property type="match status" value="1"/>
</dbReference>
<evidence type="ECO:0000313" key="7">
    <source>
        <dbReference type="Proteomes" id="UP000315677"/>
    </source>
</evidence>
<dbReference type="InterPro" id="IPR000847">
    <property type="entry name" value="LysR_HTH_N"/>
</dbReference>
<protein>
    <submittedName>
        <fullName evidence="6">DNA-binding transcriptional LysR family regulator</fullName>
    </submittedName>
</protein>
<dbReference type="GO" id="GO:0003677">
    <property type="term" value="F:DNA binding"/>
    <property type="evidence" value="ECO:0007669"/>
    <property type="project" value="UniProtKB-KW"/>
</dbReference>
<accession>A0A543E118</accession>
<dbReference type="InterPro" id="IPR036390">
    <property type="entry name" value="WH_DNA-bd_sf"/>
</dbReference>
<dbReference type="Gene3D" id="3.40.190.10">
    <property type="entry name" value="Periplasmic binding protein-like II"/>
    <property type="match status" value="2"/>
</dbReference>
<dbReference type="FunFam" id="1.10.10.10:FF:000001">
    <property type="entry name" value="LysR family transcriptional regulator"/>
    <property type="match status" value="1"/>
</dbReference>
<dbReference type="Proteomes" id="UP000315677">
    <property type="component" value="Unassembled WGS sequence"/>
</dbReference>